<keyword evidence="1" id="KW-0808">Transferase</keyword>
<organism evidence="1 2">
    <name type="scientific">Antarcticirhabdus aurantiaca</name>
    <dbReference type="NCBI Taxonomy" id="2606717"/>
    <lineage>
        <taxon>Bacteria</taxon>
        <taxon>Pseudomonadati</taxon>
        <taxon>Pseudomonadota</taxon>
        <taxon>Alphaproteobacteria</taxon>
        <taxon>Hyphomicrobiales</taxon>
        <taxon>Aurantimonadaceae</taxon>
        <taxon>Antarcticirhabdus</taxon>
    </lineage>
</organism>
<evidence type="ECO:0000313" key="1">
    <source>
        <dbReference type="EMBL" id="WAJ28655.1"/>
    </source>
</evidence>
<name>A0ACD4NPR8_9HYPH</name>
<accession>A0ACD4NPR8</accession>
<evidence type="ECO:0000313" key="2">
    <source>
        <dbReference type="Proteomes" id="UP001163223"/>
    </source>
</evidence>
<keyword evidence="2" id="KW-1185">Reference proteome</keyword>
<reference evidence="1" key="1">
    <citation type="submission" date="2022-11" db="EMBL/GenBank/DDBJ databases">
        <title>beta-Carotene-producing bacterium, Jeongeuplla avenae sp. nov., alleviates the salt stress of Arabidopsis seedlings.</title>
        <authorList>
            <person name="Jiang L."/>
            <person name="Lee J."/>
        </authorList>
    </citation>
    <scope>NUCLEOTIDE SEQUENCE</scope>
    <source>
        <strain evidence="1">DY_R2A_6</strain>
    </source>
</reference>
<dbReference type="Proteomes" id="UP001163223">
    <property type="component" value="Chromosome"/>
</dbReference>
<proteinExistence type="predicted"/>
<dbReference type="EC" id="2.7.1.12" evidence="1"/>
<dbReference type="EMBL" id="CP113520">
    <property type="protein sequence ID" value="WAJ28655.1"/>
    <property type="molecule type" value="Genomic_DNA"/>
</dbReference>
<sequence>MADDTGRGGIGRTAIVVMGPSGVGKTTTAKLLSERLGWRFAEADEFHPQANIDKMKAGVPLEDADRWPWLDTIRDWIAARGAEGENVVVTCSALKRSYRDVLTGAEGVRVRFLQLEGEVGLVETRMKARRHHYMPPSLLASQFSTLEPLQLGEDGVAVSVDTSPDAVADHALAALGLQAPAKS</sequence>
<gene>
    <name evidence="1" type="ORF">OXU80_28315</name>
</gene>
<protein>
    <submittedName>
        <fullName evidence="1">Gluconokinase, GntK/IdnK-type</fullName>
        <ecNumber evidence="1">2.7.1.12</ecNumber>
    </submittedName>
</protein>